<dbReference type="AlphaFoldDB" id="A0A1F8AUI7"/>
<keyword evidence="1" id="KW-1133">Transmembrane helix</keyword>
<dbReference type="Proteomes" id="UP000178603">
    <property type="component" value="Unassembled WGS sequence"/>
</dbReference>
<feature type="transmembrane region" description="Helical" evidence="1">
    <location>
        <begin position="28"/>
        <end position="47"/>
    </location>
</feature>
<name>A0A1F8AUI7_9BACT</name>
<proteinExistence type="predicted"/>
<evidence type="ECO:0000313" key="2">
    <source>
        <dbReference type="EMBL" id="OGM55159.1"/>
    </source>
</evidence>
<evidence type="ECO:0000313" key="3">
    <source>
        <dbReference type="Proteomes" id="UP000178603"/>
    </source>
</evidence>
<accession>A0A1F8AUI7</accession>
<keyword evidence="1" id="KW-0472">Membrane</keyword>
<reference evidence="2 3" key="1">
    <citation type="journal article" date="2016" name="Nat. Commun.">
        <title>Thousands of microbial genomes shed light on interconnected biogeochemical processes in an aquifer system.</title>
        <authorList>
            <person name="Anantharaman K."/>
            <person name="Brown C.T."/>
            <person name="Hug L.A."/>
            <person name="Sharon I."/>
            <person name="Castelle C.J."/>
            <person name="Probst A.J."/>
            <person name="Thomas B.C."/>
            <person name="Singh A."/>
            <person name="Wilkins M.J."/>
            <person name="Karaoz U."/>
            <person name="Brodie E.L."/>
            <person name="Williams K.H."/>
            <person name="Hubbard S.S."/>
            <person name="Banfield J.F."/>
        </authorList>
    </citation>
    <scope>NUCLEOTIDE SEQUENCE [LARGE SCALE GENOMIC DNA]</scope>
</reference>
<comment type="caution">
    <text evidence="2">The sequence shown here is derived from an EMBL/GenBank/DDBJ whole genome shotgun (WGS) entry which is preliminary data.</text>
</comment>
<keyword evidence="1" id="KW-0812">Transmembrane</keyword>
<sequence length="77" mass="8287">MAQVKAVLARALMSAQHVMSVVQQEKGVFMMPILIFPIVFLAVAATARELPVILAGYLAAAATVKPRQLQILANLDQ</sequence>
<gene>
    <name evidence="2" type="ORF">A3E44_04540</name>
</gene>
<protein>
    <submittedName>
        <fullName evidence="2">Uncharacterized protein</fullName>
    </submittedName>
</protein>
<organism evidence="2 3">
    <name type="scientific">Candidatus Woesebacteria bacterium RIFCSPHIGHO2_12_FULL_41_24</name>
    <dbReference type="NCBI Taxonomy" id="1802510"/>
    <lineage>
        <taxon>Bacteria</taxon>
        <taxon>Candidatus Woeseibacteriota</taxon>
    </lineage>
</organism>
<evidence type="ECO:0000256" key="1">
    <source>
        <dbReference type="SAM" id="Phobius"/>
    </source>
</evidence>
<dbReference type="EMBL" id="MGGW01000005">
    <property type="protein sequence ID" value="OGM55159.1"/>
    <property type="molecule type" value="Genomic_DNA"/>
</dbReference>